<organism evidence="2 3">
    <name type="scientific">Meloidogyne enterolobii</name>
    <name type="common">Root-knot nematode worm</name>
    <name type="synonym">Meloidogyne mayaguensis</name>
    <dbReference type="NCBI Taxonomy" id="390850"/>
    <lineage>
        <taxon>Eukaryota</taxon>
        <taxon>Metazoa</taxon>
        <taxon>Ecdysozoa</taxon>
        <taxon>Nematoda</taxon>
        <taxon>Chromadorea</taxon>
        <taxon>Rhabditida</taxon>
        <taxon>Tylenchina</taxon>
        <taxon>Tylenchomorpha</taxon>
        <taxon>Tylenchoidea</taxon>
        <taxon>Meloidogynidae</taxon>
        <taxon>Meloidogyninae</taxon>
        <taxon>Meloidogyne</taxon>
    </lineage>
</organism>
<name>A0A6V7TXQ3_MELEN</name>
<dbReference type="AlphaFoldDB" id="A0A6V7TXQ3"/>
<evidence type="ECO:0000313" key="2">
    <source>
        <dbReference type="EMBL" id="CAD2138691.1"/>
    </source>
</evidence>
<proteinExistence type="predicted"/>
<reference evidence="2 3" key="1">
    <citation type="submission" date="2020-08" db="EMBL/GenBank/DDBJ databases">
        <authorList>
            <person name="Koutsovoulos G."/>
            <person name="Danchin GJ E."/>
        </authorList>
    </citation>
    <scope>NUCLEOTIDE SEQUENCE [LARGE SCALE GENOMIC DNA]</scope>
</reference>
<keyword evidence="1" id="KW-0732">Signal</keyword>
<comment type="caution">
    <text evidence="2">The sequence shown here is derived from an EMBL/GenBank/DDBJ whole genome shotgun (WGS) entry which is preliminary data.</text>
</comment>
<dbReference type="EMBL" id="CAJEWN010000022">
    <property type="protein sequence ID" value="CAD2138691.1"/>
    <property type="molecule type" value="Genomic_DNA"/>
</dbReference>
<feature type="signal peptide" evidence="1">
    <location>
        <begin position="1"/>
        <end position="24"/>
    </location>
</feature>
<sequence>MFKNLFFLSISLFIFYISTGYSQAIKDYSYAEFPAKSTDPEYPEGYLKLKTLKISKSNEIDKIHMELTIEFKDFVEILLSDDKYKDKKTYLFEDVKAIGNGIEKMNISDVFDINYMNGISIAGKYQDEKIFTVKNFLYNLKQGCCMGCMSIAIAGTKVVINPLFVPQLNLVPIPLENRGEDLLTKVKWYTTNWEGKESTFIKICIQFKNGGEYLIAVLTNGHYINGYHHFQFFVKIQNGEGKKCFFKNFKNMSGEDLEILEDYRKEMEIVVIPKM</sequence>
<gene>
    <name evidence="2" type="ORF">MENT_LOCUS5860</name>
</gene>
<feature type="chain" id="PRO_5028243144" evidence="1">
    <location>
        <begin position="25"/>
        <end position="275"/>
    </location>
</feature>
<evidence type="ECO:0000256" key="1">
    <source>
        <dbReference type="SAM" id="SignalP"/>
    </source>
</evidence>
<protein>
    <submittedName>
        <fullName evidence="2">Uncharacterized protein</fullName>
    </submittedName>
</protein>
<evidence type="ECO:0000313" key="3">
    <source>
        <dbReference type="Proteomes" id="UP000580250"/>
    </source>
</evidence>
<accession>A0A6V7TXQ3</accession>
<dbReference type="Proteomes" id="UP000580250">
    <property type="component" value="Unassembled WGS sequence"/>
</dbReference>